<dbReference type="Gene3D" id="2.70.150.10">
    <property type="entry name" value="Calcium-transporting ATPase, cytoplasmic transduction domain A"/>
    <property type="match status" value="1"/>
</dbReference>
<dbReference type="Pfam" id="PF00122">
    <property type="entry name" value="E1-E2_ATPase"/>
    <property type="match status" value="1"/>
</dbReference>
<feature type="transmembrane region" description="Helical" evidence="14">
    <location>
        <begin position="345"/>
        <end position="365"/>
    </location>
</feature>
<dbReference type="Pfam" id="PF12409">
    <property type="entry name" value="P5-ATPase"/>
    <property type="match status" value="1"/>
</dbReference>
<evidence type="ECO:0000313" key="19">
    <source>
        <dbReference type="EMBL" id="KAK3169443.1"/>
    </source>
</evidence>
<feature type="compositionally biased region" description="Polar residues" evidence="15">
    <location>
        <begin position="96"/>
        <end position="114"/>
    </location>
</feature>
<name>A0AAD9Z2M9_9LECA</name>
<dbReference type="InterPro" id="IPR001757">
    <property type="entry name" value="P_typ_ATPase"/>
</dbReference>
<feature type="transmembrane region" description="Helical" evidence="14">
    <location>
        <begin position="159"/>
        <end position="180"/>
    </location>
</feature>
<evidence type="ECO:0000256" key="8">
    <source>
        <dbReference type="ARBA" id="ARBA00022840"/>
    </source>
</evidence>
<evidence type="ECO:0000256" key="15">
    <source>
        <dbReference type="SAM" id="MobiDB-lite"/>
    </source>
</evidence>
<dbReference type="EC" id="7.2.2.-" evidence="14"/>
<dbReference type="FunFam" id="3.40.1110.10:FF:000057">
    <property type="entry name" value="Cation-transporting ATPase"/>
    <property type="match status" value="1"/>
</dbReference>
<feature type="region of interest" description="Disordered" evidence="15">
    <location>
        <begin position="51"/>
        <end position="73"/>
    </location>
</feature>
<evidence type="ECO:0000256" key="10">
    <source>
        <dbReference type="ARBA" id="ARBA00022967"/>
    </source>
</evidence>
<evidence type="ECO:0000256" key="2">
    <source>
        <dbReference type="ARBA" id="ARBA00006000"/>
    </source>
</evidence>
<feature type="compositionally biased region" description="Acidic residues" evidence="15">
    <location>
        <begin position="57"/>
        <end position="73"/>
    </location>
</feature>
<feature type="transmembrane region" description="Helical" evidence="14">
    <location>
        <begin position="320"/>
        <end position="339"/>
    </location>
</feature>
<feature type="transmembrane region" description="Helical" evidence="14">
    <location>
        <begin position="1252"/>
        <end position="1274"/>
    </location>
</feature>
<dbReference type="NCBIfam" id="TIGR01494">
    <property type="entry name" value="ATPase_P-type"/>
    <property type="match status" value="1"/>
</dbReference>
<organism evidence="19 20">
    <name type="scientific">Lepraria neglecta</name>
    <dbReference type="NCBI Taxonomy" id="209136"/>
    <lineage>
        <taxon>Eukaryota</taxon>
        <taxon>Fungi</taxon>
        <taxon>Dikarya</taxon>
        <taxon>Ascomycota</taxon>
        <taxon>Pezizomycotina</taxon>
        <taxon>Lecanoromycetes</taxon>
        <taxon>OSLEUM clade</taxon>
        <taxon>Lecanoromycetidae</taxon>
        <taxon>Lecanorales</taxon>
        <taxon>Lecanorineae</taxon>
        <taxon>Stereocaulaceae</taxon>
        <taxon>Lepraria</taxon>
    </lineage>
</organism>
<dbReference type="FunFam" id="3.40.50.1000:FF:000068">
    <property type="entry name" value="Cation-transporting ATPase"/>
    <property type="match status" value="1"/>
</dbReference>
<evidence type="ECO:0000256" key="11">
    <source>
        <dbReference type="ARBA" id="ARBA00022989"/>
    </source>
</evidence>
<feature type="transmembrane region" description="Helical" evidence="14">
    <location>
        <begin position="526"/>
        <end position="546"/>
    </location>
</feature>
<dbReference type="SFLD" id="SFLDF00027">
    <property type="entry name" value="p-type_atpase"/>
    <property type="match status" value="1"/>
</dbReference>
<dbReference type="SUPFAM" id="SSF53335">
    <property type="entry name" value="S-adenosyl-L-methionine-dependent methyltransferases"/>
    <property type="match status" value="1"/>
</dbReference>
<dbReference type="InterPro" id="IPR018303">
    <property type="entry name" value="ATPase_P-typ_P_site"/>
</dbReference>
<dbReference type="InterPro" id="IPR036412">
    <property type="entry name" value="HAD-like_sf"/>
</dbReference>
<feature type="transmembrane region" description="Helical" evidence="14">
    <location>
        <begin position="1214"/>
        <end position="1232"/>
    </location>
</feature>
<dbReference type="SUPFAM" id="SSF81660">
    <property type="entry name" value="Metal cation-transporting ATPase, ATP-binding domain N"/>
    <property type="match status" value="1"/>
</dbReference>
<feature type="transmembrane region" description="Helical" evidence="14">
    <location>
        <begin position="1184"/>
        <end position="1202"/>
    </location>
</feature>
<keyword evidence="8 14" id="KW-0067">ATP-binding</keyword>
<dbReference type="Pfam" id="PF02353">
    <property type="entry name" value="CMAS"/>
    <property type="match status" value="1"/>
</dbReference>
<dbReference type="EMBL" id="JASNWA010000009">
    <property type="protein sequence ID" value="KAK3169443.1"/>
    <property type="molecule type" value="Genomic_DNA"/>
</dbReference>
<keyword evidence="4" id="KW-0597">Phosphoprotein</keyword>
<feature type="region of interest" description="Disordered" evidence="15">
    <location>
        <begin position="90"/>
        <end position="135"/>
    </location>
</feature>
<dbReference type="Proteomes" id="UP001276659">
    <property type="component" value="Unassembled WGS sequence"/>
</dbReference>
<dbReference type="PRINTS" id="PR00119">
    <property type="entry name" value="CATATPASE"/>
</dbReference>
<protein>
    <recommendedName>
        <fullName evidence="14">Cation-transporting ATPase</fullName>
        <ecNumber evidence="14">7.2.2.-</ecNumber>
    </recommendedName>
</protein>
<dbReference type="SUPFAM" id="SSF81653">
    <property type="entry name" value="Calcium ATPase, transduction domain A"/>
    <property type="match status" value="1"/>
</dbReference>
<evidence type="ECO:0000259" key="18">
    <source>
        <dbReference type="Pfam" id="PF12409"/>
    </source>
</evidence>
<reference evidence="19" key="1">
    <citation type="submission" date="2022-11" db="EMBL/GenBank/DDBJ databases">
        <title>Chromosomal genome sequence assembly and mating type (MAT) locus characterization of the leprose asexual lichenized fungus Lepraria neglecta (Nyl.) Erichsen.</title>
        <authorList>
            <person name="Allen J.L."/>
            <person name="Pfeffer B."/>
        </authorList>
    </citation>
    <scope>NUCLEOTIDE SEQUENCE</scope>
    <source>
        <strain evidence="19">Allen 5258</strain>
    </source>
</reference>
<dbReference type="SUPFAM" id="SSF81665">
    <property type="entry name" value="Calcium ATPase, transmembrane domain M"/>
    <property type="match status" value="1"/>
</dbReference>
<dbReference type="Gene3D" id="1.20.1110.10">
    <property type="entry name" value="Calcium-transporting ATPase, transmembrane domain"/>
    <property type="match status" value="1"/>
</dbReference>
<evidence type="ECO:0000256" key="1">
    <source>
        <dbReference type="ARBA" id="ARBA00004141"/>
    </source>
</evidence>
<dbReference type="SUPFAM" id="SSF56784">
    <property type="entry name" value="HAD-like"/>
    <property type="match status" value="1"/>
</dbReference>
<feature type="domain" description="P5B-type ATPase N-terminal" evidence="18">
    <location>
        <begin position="146"/>
        <end position="266"/>
    </location>
</feature>
<keyword evidence="9 14" id="KW-0460">Magnesium</keyword>
<dbReference type="GO" id="GO:0005524">
    <property type="term" value="F:ATP binding"/>
    <property type="evidence" value="ECO:0007669"/>
    <property type="project" value="UniProtKB-UniRule"/>
</dbReference>
<keyword evidence="10 14" id="KW-1278">Translocase</keyword>
<dbReference type="InterPro" id="IPR023299">
    <property type="entry name" value="ATPase_P-typ_cyto_dom_N"/>
</dbReference>
<keyword evidence="5 14" id="KW-0812">Transmembrane</keyword>
<feature type="domain" description="P-type ATPase A" evidence="16">
    <location>
        <begin position="383"/>
        <end position="512"/>
    </location>
</feature>
<dbReference type="PANTHER" id="PTHR45630">
    <property type="entry name" value="CATION-TRANSPORTING ATPASE-RELATED"/>
    <property type="match status" value="1"/>
</dbReference>
<dbReference type="Gene3D" id="3.40.50.1000">
    <property type="entry name" value="HAD superfamily/HAD-like"/>
    <property type="match status" value="1"/>
</dbReference>
<dbReference type="Gene3D" id="3.40.50.150">
    <property type="entry name" value="Vaccinia Virus protein VP39"/>
    <property type="match status" value="1"/>
</dbReference>
<comment type="similarity">
    <text evidence="2 14">Belongs to the cation transport ATPase (P-type) (TC 3.A.3) family. Type V subfamily.</text>
</comment>
<feature type="transmembrane region" description="Helical" evidence="14">
    <location>
        <begin position="1061"/>
        <end position="1079"/>
    </location>
</feature>
<keyword evidence="11 14" id="KW-1133">Transmembrane helix</keyword>
<keyword evidence="6 14" id="KW-0479">Metal-binding</keyword>
<dbReference type="InterPro" id="IPR023214">
    <property type="entry name" value="HAD_sf"/>
</dbReference>
<dbReference type="InterPro" id="IPR047819">
    <property type="entry name" value="P5A-ATPase_N"/>
</dbReference>
<feature type="transmembrane region" description="Helical" evidence="14">
    <location>
        <begin position="1137"/>
        <end position="1156"/>
    </location>
</feature>
<comment type="subcellular location">
    <subcellularLocation>
        <location evidence="1 14">Membrane</location>
        <topology evidence="1 14">Multi-pass membrane protein</topology>
    </subcellularLocation>
</comment>
<dbReference type="GO" id="GO:0016887">
    <property type="term" value="F:ATP hydrolysis activity"/>
    <property type="evidence" value="ECO:0007669"/>
    <property type="project" value="InterPro"/>
</dbReference>
<feature type="transmembrane region" description="Helical" evidence="14">
    <location>
        <begin position="558"/>
        <end position="586"/>
    </location>
</feature>
<dbReference type="GO" id="GO:0016020">
    <property type="term" value="C:membrane"/>
    <property type="evidence" value="ECO:0007669"/>
    <property type="project" value="UniProtKB-SubCell"/>
</dbReference>
<comment type="catalytic activity">
    <reaction evidence="13 14">
        <text>ATP + H2O = ADP + phosphate + H(+)</text>
        <dbReference type="Rhea" id="RHEA:13065"/>
        <dbReference type="ChEBI" id="CHEBI:15377"/>
        <dbReference type="ChEBI" id="CHEBI:15378"/>
        <dbReference type="ChEBI" id="CHEBI:30616"/>
        <dbReference type="ChEBI" id="CHEBI:43474"/>
        <dbReference type="ChEBI" id="CHEBI:456216"/>
    </reaction>
</comment>
<dbReference type="FunFam" id="3.40.50.150:FF:000554">
    <property type="entry name" value="Cation-transporting ATPase"/>
    <property type="match status" value="1"/>
</dbReference>
<dbReference type="InterPro" id="IPR008250">
    <property type="entry name" value="ATPase_P-typ_transduc_dom_A_sf"/>
</dbReference>
<keyword evidence="12 14" id="KW-0472">Membrane</keyword>
<evidence type="ECO:0000256" key="12">
    <source>
        <dbReference type="ARBA" id="ARBA00023136"/>
    </source>
</evidence>
<dbReference type="PANTHER" id="PTHR45630:SF8">
    <property type="entry name" value="CATION-TRANSPORTING ATPASE"/>
    <property type="match status" value="1"/>
</dbReference>
<dbReference type="SFLD" id="SFLDS00003">
    <property type="entry name" value="Haloacid_Dehalogenase"/>
    <property type="match status" value="1"/>
</dbReference>
<evidence type="ECO:0000256" key="3">
    <source>
        <dbReference type="ARBA" id="ARBA00010815"/>
    </source>
</evidence>
<sequence>MYRRDSNISDASFVSDVEMAQKEVFSGPMSESVPSSITGFAHRRPRADSIASFTYFQEDDESPEWSDDQAIVDEDEEDLDVAKQAERDLDFDLESGSPSPQRRKSSGYSRTSAESPLLTRHDSTKTDASGLGRGPRSSQKIYVVAEDLTIVVAGFSTQMLGFVLYLCCCILSLGLGYLVLRWLPRWRVRLIGSPKPLRECDWVVVENQWGEFAVHNVAKSPYGHPASTVFGLREKKGYSLDYDEDDDPMLMYLRFLDYRYIRFCFHPLKEKFVLCSDWKDPNWTDVKSIRVGLDSDERLRREQVFGTNEIEIEQKSVPQLLVDEAFHPFYIFQIASLILWSLDDYYYYAVCIFLISVVSITTTLIETRATMKRLREISRFECEVRVLRNGFWRQVESAELVPGDVYEVSDPSLTQFPCDSLLLAGDCIVNESMLTGESVPVSKVPATDESLQLLSLSASTMNAEVAKHFLFSGTKIIRARRPQEGQDDEAVALAIVVRTGFNTTKGALVRSMLFPKPAGFKFYKDAFRYISVMAGIAGIGFIASFVNFVRLQLAWHLIIVRALDLITIVVPPALPATLSIGTNFALSRLKKKNIFCISPQRVNVGGKLDVICFDKTGTLTEDGLDVLGARVVHRPAMRFSDVLGDSSTLLPGAAYERDPTVDYEIHKAALYTMATCHSLRNVDGELIGDPLDVKMFEFTGWSFEELAQKANIADDEDVQNSPSAIARPPPGMEYGIDETHEPTNTRIELGILKSFEFVSQLRRASVVVGQSGSSGGDIYVKGAPECMWDICRQDSFPVDYEELLGFYTHRGFRVIACATKHIKTLNWAQVEKMTRHDAESELEFLGFIIFENKLKDATTDVIDELNDADIRKIMCTGDNILTAISVARECNLIDRTAHCFVPHFLEGDFKDPKAQLKWQSVDNSLFELDEHTLMPLPPPAESDASLPYDVSNLRNYCLALSGDVFRWIIEFGSQDVLRRTLARGQVFARMSPDEKHELVEKLQSIDYCCGFCGDGANDCGALKAADVGISLSEAEASVAAPFTSRVFDISCVPEVIREGRAALVTSFCCFKYMSLYSAIQFTSVSFLYTSGSNLGDFQFLFIDIFLVLPVAIFMGWTGPYPTLCRKRPTASLVSRKVLTPLLGQILLCILIQAIGFEFVQRQSWYIPPQLDTEKSNVENSQNTTLFLVSCFQYILSGIVLSVGPPFRQSMRTNLPFVVTVVAALLFSTYMLFDAGTWLFDLMVLTPMSVDFKMFLLVLALGGFAYWILDGGYLPQAVIRYGIRRQLQDRIRTIHSTSLEETYKTKMQYVKALRERPMAIETKTANTQHYEVGTGVLQACLGPRMKYSCCLYPTGKETLGQAEVEMLEQYVERAQLVDGMRILDLGCGWGSGALYFAEIFPNAKITAFSNSRTQKAYIDEQANSKGLSNLKVITGDVVDYEFEKEAFDRVVSIELFEHMKNYELLMARVSRALKPGGKLFVHIFTHKTTPYDFEEGWMSTHFFAGGTMPSADLLHYFQRELKLQDQWWVNGKHYAKTCEDWLSNINDSKTEIWPHLEETYGKNNTAMWFYRWQIFYMACAELFAYEGGDTWGVSHFLFQKPQ</sequence>
<dbReference type="PROSITE" id="PS00154">
    <property type="entry name" value="ATPASE_E1_E2"/>
    <property type="match status" value="1"/>
</dbReference>
<proteinExistence type="inferred from homology"/>
<keyword evidence="20" id="KW-1185">Reference proteome</keyword>
<evidence type="ECO:0000256" key="14">
    <source>
        <dbReference type="RuleBase" id="RU362082"/>
    </source>
</evidence>
<dbReference type="NCBIfam" id="TIGR01657">
    <property type="entry name" value="P-ATPase-V"/>
    <property type="match status" value="1"/>
</dbReference>
<evidence type="ECO:0000256" key="9">
    <source>
        <dbReference type="ARBA" id="ARBA00022842"/>
    </source>
</evidence>
<dbReference type="InterPro" id="IPR059000">
    <property type="entry name" value="ATPase_P-type_domA"/>
</dbReference>
<accession>A0AAD9Z2M9</accession>
<dbReference type="CDD" id="cd07542">
    <property type="entry name" value="P-type_ATPase_cation"/>
    <property type="match status" value="1"/>
</dbReference>
<dbReference type="InterPro" id="IPR023298">
    <property type="entry name" value="ATPase_P-typ_TM_dom_sf"/>
</dbReference>
<dbReference type="FunFam" id="1.20.1110.10:FF:000032">
    <property type="entry name" value="Cation-transporting ATPase"/>
    <property type="match status" value="1"/>
</dbReference>
<feature type="domain" description="Cation-transporting P-type ATPase N-terminal" evidence="17">
    <location>
        <begin position="288"/>
        <end position="340"/>
    </location>
</feature>
<dbReference type="InterPro" id="IPR047821">
    <property type="entry name" value="P5B-type_ATPase"/>
</dbReference>
<evidence type="ECO:0000259" key="17">
    <source>
        <dbReference type="Pfam" id="PF00690"/>
    </source>
</evidence>
<evidence type="ECO:0000256" key="6">
    <source>
        <dbReference type="ARBA" id="ARBA00022723"/>
    </source>
</evidence>
<gene>
    <name evidence="19" type="ORF">OEA41_008826</name>
</gene>
<dbReference type="InterPro" id="IPR004014">
    <property type="entry name" value="ATPase_P-typ_cation-transptr_N"/>
</dbReference>
<dbReference type="SFLD" id="SFLDG00002">
    <property type="entry name" value="C1.7:_P-type_atpase_like"/>
    <property type="match status" value="1"/>
</dbReference>
<dbReference type="GO" id="GO:0006874">
    <property type="term" value="P:intracellular calcium ion homeostasis"/>
    <property type="evidence" value="ECO:0007669"/>
    <property type="project" value="TreeGrafter"/>
</dbReference>
<evidence type="ECO:0000256" key="5">
    <source>
        <dbReference type="ARBA" id="ARBA00022692"/>
    </source>
</evidence>
<dbReference type="GO" id="GO:0019829">
    <property type="term" value="F:ATPase-coupled monoatomic cation transmembrane transporter activity"/>
    <property type="evidence" value="ECO:0007669"/>
    <property type="project" value="UniProtKB-UniRule"/>
</dbReference>
<evidence type="ECO:0000256" key="13">
    <source>
        <dbReference type="ARBA" id="ARBA00049360"/>
    </source>
</evidence>
<dbReference type="CDD" id="cd02440">
    <property type="entry name" value="AdoMet_MTases"/>
    <property type="match status" value="1"/>
</dbReference>
<evidence type="ECO:0000259" key="16">
    <source>
        <dbReference type="Pfam" id="PF00122"/>
    </source>
</evidence>
<dbReference type="Pfam" id="PF00690">
    <property type="entry name" value="Cation_ATPase_N"/>
    <property type="match status" value="1"/>
</dbReference>
<keyword evidence="7 14" id="KW-0547">Nucleotide-binding</keyword>
<comment type="similarity">
    <text evidence="3">Belongs to the CFA/CMAS family.</text>
</comment>
<dbReference type="GO" id="GO:0046872">
    <property type="term" value="F:metal ion binding"/>
    <property type="evidence" value="ECO:0007669"/>
    <property type="project" value="UniProtKB-UniRule"/>
</dbReference>
<evidence type="ECO:0000256" key="7">
    <source>
        <dbReference type="ARBA" id="ARBA00022741"/>
    </source>
</evidence>
<dbReference type="InterPro" id="IPR006544">
    <property type="entry name" value="P-type_TPase_V"/>
</dbReference>
<evidence type="ECO:0000256" key="4">
    <source>
        <dbReference type="ARBA" id="ARBA00022553"/>
    </source>
</evidence>
<dbReference type="Gene3D" id="3.40.1110.10">
    <property type="entry name" value="Calcium-transporting ATPase, cytoplasmic domain N"/>
    <property type="match status" value="1"/>
</dbReference>
<dbReference type="InterPro" id="IPR044492">
    <property type="entry name" value="P_typ_ATPase_HD_dom"/>
</dbReference>
<feature type="transmembrane region" description="Helical" evidence="14">
    <location>
        <begin position="1099"/>
        <end position="1116"/>
    </location>
</feature>
<comment type="caution">
    <text evidence="19">The sequence shown here is derived from an EMBL/GenBank/DDBJ whole genome shotgun (WGS) entry which is preliminary data.</text>
</comment>
<dbReference type="GO" id="GO:0015662">
    <property type="term" value="F:P-type ion transporter activity"/>
    <property type="evidence" value="ECO:0007669"/>
    <property type="project" value="InterPro"/>
</dbReference>
<evidence type="ECO:0000313" key="20">
    <source>
        <dbReference type="Proteomes" id="UP001276659"/>
    </source>
</evidence>
<dbReference type="FunFam" id="2.70.150.10:FF:000119">
    <property type="entry name" value="Cation-transporting ATPase"/>
    <property type="match status" value="1"/>
</dbReference>
<dbReference type="InterPro" id="IPR029063">
    <property type="entry name" value="SAM-dependent_MTases_sf"/>
</dbReference>